<sequence length="82" mass="9493">MADDKSNRGSGDGNRVARDQDYEFRYFATKFGLSIPQIRELFGKHGNDRETLYREARKLGNAVTTQERISNDDRTFHNQGRP</sequence>
<dbReference type="InterPro" id="IPR022037">
    <property type="entry name" value="DUF3606"/>
</dbReference>
<evidence type="ECO:0000256" key="1">
    <source>
        <dbReference type="SAM" id="MobiDB-lite"/>
    </source>
</evidence>
<keyword evidence="3" id="KW-1185">Reference proteome</keyword>
<dbReference type="EMBL" id="FNEE01000031">
    <property type="protein sequence ID" value="SDL26654.1"/>
    <property type="molecule type" value="Genomic_DNA"/>
</dbReference>
<accession>A0A1G9IP26</accession>
<dbReference type="Proteomes" id="UP000198894">
    <property type="component" value="Unassembled WGS sequence"/>
</dbReference>
<proteinExistence type="predicted"/>
<dbReference type="AlphaFoldDB" id="A0A1G9IP26"/>
<evidence type="ECO:0008006" key="4">
    <source>
        <dbReference type="Google" id="ProtNLM"/>
    </source>
</evidence>
<feature type="region of interest" description="Disordered" evidence="1">
    <location>
        <begin position="62"/>
        <end position="82"/>
    </location>
</feature>
<dbReference type="RefSeq" id="WP_023802203.1">
    <property type="nucleotide sequence ID" value="NZ_FNEE01000031.1"/>
</dbReference>
<organism evidence="2 3">
    <name type="scientific">Mesorhizobium muleiense</name>
    <dbReference type="NCBI Taxonomy" id="1004279"/>
    <lineage>
        <taxon>Bacteria</taxon>
        <taxon>Pseudomonadati</taxon>
        <taxon>Pseudomonadota</taxon>
        <taxon>Alphaproteobacteria</taxon>
        <taxon>Hyphomicrobiales</taxon>
        <taxon>Phyllobacteriaceae</taxon>
        <taxon>Mesorhizobium</taxon>
    </lineage>
</organism>
<name>A0A1G9IP26_9HYPH</name>
<dbReference type="Pfam" id="PF12244">
    <property type="entry name" value="DUF3606"/>
    <property type="match status" value="1"/>
</dbReference>
<protein>
    <recommendedName>
        <fullName evidence="4">DUF3606 domain-containing protein</fullName>
    </recommendedName>
</protein>
<gene>
    <name evidence="2" type="ORF">SAMN05428953_13113</name>
</gene>
<evidence type="ECO:0000313" key="3">
    <source>
        <dbReference type="Proteomes" id="UP000198894"/>
    </source>
</evidence>
<evidence type="ECO:0000313" key="2">
    <source>
        <dbReference type="EMBL" id="SDL26654.1"/>
    </source>
</evidence>
<reference evidence="3" key="1">
    <citation type="submission" date="2016-10" db="EMBL/GenBank/DDBJ databases">
        <authorList>
            <person name="Varghese N."/>
            <person name="Submissions S."/>
        </authorList>
    </citation>
    <scope>NUCLEOTIDE SEQUENCE [LARGE SCALE GENOMIC DNA]</scope>
    <source>
        <strain evidence="3">CGMCC 1.11022</strain>
    </source>
</reference>